<keyword evidence="1" id="KW-0812">Transmembrane</keyword>
<keyword evidence="3" id="KW-1185">Reference proteome</keyword>
<dbReference type="PATRIC" id="fig|1230460.4.peg.702"/>
<keyword evidence="1" id="KW-1133">Transmembrane helix</keyword>
<evidence type="ECO:0000313" key="2">
    <source>
        <dbReference type="EMBL" id="ELY47290.1"/>
    </source>
</evidence>
<proteinExistence type="predicted"/>
<accession>L9WCR4</accession>
<name>L9WCR4_9EURY</name>
<reference evidence="2 3" key="1">
    <citation type="journal article" date="2014" name="PLoS Genet.">
        <title>Phylogenetically driven sequencing of extremely halophilic archaea reveals strategies for static and dynamic osmo-response.</title>
        <authorList>
            <person name="Becker E.A."/>
            <person name="Seitzer P.M."/>
            <person name="Tritt A."/>
            <person name="Larsen D."/>
            <person name="Krusor M."/>
            <person name="Yao A.I."/>
            <person name="Wu D."/>
            <person name="Madern D."/>
            <person name="Eisen J.A."/>
            <person name="Darling A.E."/>
            <person name="Facciotti M.T."/>
        </authorList>
    </citation>
    <scope>NUCLEOTIDE SEQUENCE [LARGE SCALE GENOMIC DNA]</scope>
    <source>
        <strain evidence="2 3">JCM 14089</strain>
    </source>
</reference>
<protein>
    <submittedName>
        <fullName evidence="2">Uncharacterized protein</fullName>
    </submittedName>
</protein>
<feature type="transmembrane region" description="Helical" evidence="1">
    <location>
        <begin position="6"/>
        <end position="24"/>
    </location>
</feature>
<dbReference type="eggNOG" id="arCOG10183">
    <property type="taxonomic scope" value="Archaea"/>
</dbReference>
<evidence type="ECO:0000313" key="3">
    <source>
        <dbReference type="Proteomes" id="UP000011661"/>
    </source>
</evidence>
<keyword evidence="1" id="KW-0472">Membrane</keyword>
<dbReference type="AlphaFoldDB" id="L9WCR4"/>
<dbReference type="Proteomes" id="UP000011661">
    <property type="component" value="Unassembled WGS sequence"/>
</dbReference>
<evidence type="ECO:0000256" key="1">
    <source>
        <dbReference type="SAM" id="Phobius"/>
    </source>
</evidence>
<dbReference type="EMBL" id="AOHX01000026">
    <property type="protein sequence ID" value="ELY47290.1"/>
    <property type="molecule type" value="Genomic_DNA"/>
</dbReference>
<dbReference type="STRING" id="1230460.C495_03492"/>
<comment type="caution">
    <text evidence="2">The sequence shown here is derived from an EMBL/GenBank/DDBJ whole genome shotgun (WGS) entry which is preliminary data.</text>
</comment>
<sequence length="208" mass="23849">MIEQVYLEQLLASVVVLIAVYVFYHVLDGQFLGPEDTFWNELRPSLLPALDSYARKIGFFTLNRAYESEFVATVEADLPSIERWLHDMGYDRNPMAGLKYRGNLEDEDFEVTTWAYRESDNSLIPDPLAFWQTHVFVFDNGDGTFDLYAHYEYSSMNPLVAYKHVRGIGMDRERGVGYVLRNLEQNSGLDVVDVAGMWGPVTEAAPER</sequence>
<organism evidence="2 3">
    <name type="scientific">Natronorubrum sulfidifaciens JCM 14089</name>
    <dbReference type="NCBI Taxonomy" id="1230460"/>
    <lineage>
        <taxon>Archaea</taxon>
        <taxon>Methanobacteriati</taxon>
        <taxon>Methanobacteriota</taxon>
        <taxon>Stenosarchaea group</taxon>
        <taxon>Halobacteria</taxon>
        <taxon>Halobacteriales</taxon>
        <taxon>Natrialbaceae</taxon>
        <taxon>Natronorubrum</taxon>
    </lineage>
</organism>
<gene>
    <name evidence="2" type="ORF">C495_03492</name>
</gene>